<evidence type="ECO:0000256" key="11">
    <source>
        <dbReference type="SAM" id="MobiDB-lite"/>
    </source>
</evidence>
<dbReference type="Pfam" id="PF00172">
    <property type="entry name" value="Zn_clus"/>
    <property type="match status" value="1"/>
</dbReference>
<feature type="transmembrane region" description="Helical" evidence="12">
    <location>
        <begin position="438"/>
        <end position="456"/>
    </location>
</feature>
<dbReference type="PANTHER" id="PTHR48022">
    <property type="entry name" value="PLASTIDIC GLUCOSE TRANSPORTER 4"/>
    <property type="match status" value="1"/>
</dbReference>
<dbReference type="SUPFAM" id="SSF103473">
    <property type="entry name" value="MFS general substrate transporter"/>
    <property type="match status" value="1"/>
</dbReference>
<evidence type="ECO:0000259" key="13">
    <source>
        <dbReference type="PROSITE" id="PS50048"/>
    </source>
</evidence>
<keyword evidence="8 12" id="KW-0472">Membrane</keyword>
<evidence type="ECO:0000256" key="4">
    <source>
        <dbReference type="ARBA" id="ARBA00022692"/>
    </source>
</evidence>
<evidence type="ECO:0000259" key="14">
    <source>
        <dbReference type="PROSITE" id="PS50850"/>
    </source>
</evidence>
<feature type="transmembrane region" description="Helical" evidence="12">
    <location>
        <begin position="313"/>
        <end position="335"/>
    </location>
</feature>
<feature type="transmembrane region" description="Helical" evidence="12">
    <location>
        <begin position="342"/>
        <end position="362"/>
    </location>
</feature>
<evidence type="ECO:0000256" key="6">
    <source>
        <dbReference type="ARBA" id="ARBA00023015"/>
    </source>
</evidence>
<evidence type="ECO:0000313" key="16">
    <source>
        <dbReference type="Proteomes" id="UP000190744"/>
    </source>
</evidence>
<evidence type="ECO:0000256" key="9">
    <source>
        <dbReference type="ARBA" id="ARBA00023163"/>
    </source>
</evidence>
<accession>A0A1S9RGT4</accession>
<dbReference type="SMART" id="SM00066">
    <property type="entry name" value="GAL4"/>
    <property type="match status" value="1"/>
</dbReference>
<dbReference type="Pfam" id="PF11951">
    <property type="entry name" value="Fungal_trans_2"/>
    <property type="match status" value="1"/>
</dbReference>
<feature type="transmembrane region" description="Helical" evidence="12">
    <location>
        <begin position="149"/>
        <end position="166"/>
    </location>
</feature>
<feature type="transmembrane region" description="Helical" evidence="12">
    <location>
        <begin position="407"/>
        <end position="426"/>
    </location>
</feature>
<comment type="similarity">
    <text evidence="2">Belongs to the major facilitator superfamily. Sugar transporter (TC 2.A.1.1) family.</text>
</comment>
<keyword evidence="5 12" id="KW-1133">Transmembrane helix</keyword>
<reference evidence="16" key="1">
    <citation type="submission" date="2015-09" db="EMBL/GenBank/DDBJ databases">
        <authorList>
            <person name="Fill T.P."/>
            <person name="Baretta J.F."/>
            <person name="de Almeida L.G."/>
            <person name="Rocha M."/>
            <person name="de Souza D.H."/>
            <person name="Malavazi I."/>
            <person name="Cerdeira L.T."/>
            <person name="Hong H."/>
            <person name="Samborskyy M."/>
            <person name="de Vasconcelos A.T."/>
            <person name="Leadlay P."/>
            <person name="Rodrigues-Filho E."/>
        </authorList>
    </citation>
    <scope>NUCLEOTIDE SEQUENCE [LARGE SCALE GENOMIC DNA]</scope>
    <source>
        <strain evidence="16">LaBioMMi 136</strain>
    </source>
</reference>
<feature type="compositionally biased region" description="Polar residues" evidence="11">
    <location>
        <begin position="593"/>
        <end position="602"/>
    </location>
</feature>
<dbReference type="PROSITE" id="PS50850">
    <property type="entry name" value="MFS"/>
    <property type="match status" value="1"/>
</dbReference>
<evidence type="ECO:0008006" key="17">
    <source>
        <dbReference type="Google" id="ProtNLM"/>
    </source>
</evidence>
<dbReference type="InterPro" id="IPR003663">
    <property type="entry name" value="Sugar/inositol_transpt"/>
</dbReference>
<name>A0A1S9RGT4_PENBI</name>
<proteinExistence type="inferred from homology"/>
<dbReference type="PROSITE" id="PS50048">
    <property type="entry name" value="ZN2_CY6_FUNGAL_2"/>
    <property type="match status" value="1"/>
</dbReference>
<feature type="region of interest" description="Disordered" evidence="11">
    <location>
        <begin position="818"/>
        <end position="856"/>
    </location>
</feature>
<dbReference type="CDD" id="cd12148">
    <property type="entry name" value="fungal_TF_MHR"/>
    <property type="match status" value="1"/>
</dbReference>
<evidence type="ECO:0000256" key="10">
    <source>
        <dbReference type="ARBA" id="ARBA00023242"/>
    </source>
</evidence>
<gene>
    <name evidence="15" type="ORF">PEBR_29362</name>
</gene>
<dbReference type="InterPro" id="IPR005828">
    <property type="entry name" value="MFS_sugar_transport-like"/>
</dbReference>
<feature type="transmembrane region" description="Helical" evidence="12">
    <location>
        <begin position="64"/>
        <end position="82"/>
    </location>
</feature>
<comment type="subcellular location">
    <subcellularLocation>
        <location evidence="1">Membrane</location>
        <topology evidence="1">Multi-pass membrane protein</topology>
    </subcellularLocation>
</comment>
<dbReference type="NCBIfam" id="TIGR00879">
    <property type="entry name" value="SP"/>
    <property type="match status" value="1"/>
</dbReference>
<sequence length="1254" mass="139396">MTFLVGKQLAWAITATAGSGFLLFGYDQGVMSGLLTGDAFIARFPAINTTKTGHGSSSLQGTVVAIYEIGCFLGAIMSLFIGERLGRRKCIMAGCAILSIGAALQCSAYSIAHLIVGRIIAGIGNGLNTSTIPVWHSELSKAASRGKGLAIELAINIFGVMLSYWVDYGFSYNKSEAQFRVPIALQIVFAILTFIGVVFLPESPRWLIKHGNDDKARHIIWSLQDNAKDIEENDTVVTVEVQEISQAIREEQSASSEGSFKLIFQNGQQRFFYRTLLGMGGQMMQQVSGINLITYYATVIFEESVGMSHNTALLLAGFNGVAYFFSSLIPIWVIDRLGRRKLMMFAVTGQGACMAILAGTVWNGGHAAGLVATVMLFLFNFFFAVGLLAIPWLLPAEYSPLAIRTRSAALATATNWIFTFLVVEITPVSISNIGYRTYIYFAIFNFCFLPLIYFFYPEARNLTLEQIDYLFTGEKVKLYWHPSMGMAGDVNARIAQGKDLESVHAQHIDPMEGIDDDLCNSQPLSQHNAPGAEPVERKKRTRTGCLNCSRRRRKCDEAKPICTGCKRRGDDCQWRMLGSFREANIKVLGSDHPSMSQGANTNKNKRPSKFKILNALPNKPRTRGSSKRPYEAACDRLELEPHGSASGAAPKTAAIAETHSNDPLRSAIEDFGSSPEVHQAPLTPSSRGAQANLLHHQSPSSCHHERSDEAANSSPSDELASPHHSTHQYDIQHNSVMDDTSSQVYANTGPEFLVDDLAALRGFTHHAQINASVTDSYYNGPSPLFDNSVFSDPADLTNDVFLPGSTYEALHTTLRNRQLWTARPDGPSRASSRGSYAHARTPTGYSDSDSLNRAEREPKTGRFFQLSIEREHILWQNYLTEICSWLDMFDNNHHFASTFPQMAKTAPHLRYSCLALSARQLERQQNAKSQSESLSLYQEAIHLLLPELESKTTPVIASCVILCVLEMLSCNPKEWRRHLEGCAYLIQAAGINGFSGKEEQALFWCFARMDVCGGLISEEETIIPLHNWRPRDMSCDQASQLFLSSSSSDFDTYANYTVYLCAQTLGVLFGPSSNTAHLCTPLQSIPEEDVNSYIHRWRELFEQVEKWYESRPSQMKSIFTVAQPGCSGMDQPFPMVLYGNGAARNQLYHVCALLLLQRKPKTLSLYKKPKSVLWHARQICAISASNTHHGCWTNALQPLWIAGRVMSHFSEHMAIVETLMRIERETGWATAWRVEDLKDLWGDYDNGDDCDMDG</sequence>
<keyword evidence="3" id="KW-0813">Transport</keyword>
<comment type="caution">
    <text evidence="15">The sequence shown here is derived from an EMBL/GenBank/DDBJ whole genome shotgun (WGS) entry which is preliminary data.</text>
</comment>
<evidence type="ECO:0000256" key="8">
    <source>
        <dbReference type="ARBA" id="ARBA00023136"/>
    </source>
</evidence>
<dbReference type="Proteomes" id="UP000190744">
    <property type="component" value="Unassembled WGS sequence"/>
</dbReference>
<evidence type="ECO:0000256" key="5">
    <source>
        <dbReference type="ARBA" id="ARBA00022989"/>
    </source>
</evidence>
<dbReference type="SUPFAM" id="SSF57701">
    <property type="entry name" value="Zn2/Cys6 DNA-binding domain"/>
    <property type="match status" value="1"/>
</dbReference>
<dbReference type="FunFam" id="1.20.1250.20:FF:000061">
    <property type="entry name" value="MFS sugar transporter"/>
    <property type="match status" value="1"/>
</dbReference>
<feature type="transmembrane region" description="Helical" evidence="12">
    <location>
        <begin position="9"/>
        <end position="26"/>
    </location>
</feature>
<evidence type="ECO:0000256" key="7">
    <source>
        <dbReference type="ARBA" id="ARBA00023125"/>
    </source>
</evidence>
<evidence type="ECO:0000256" key="12">
    <source>
        <dbReference type="SAM" id="Phobius"/>
    </source>
</evidence>
<dbReference type="CDD" id="cd00067">
    <property type="entry name" value="GAL4"/>
    <property type="match status" value="1"/>
</dbReference>
<keyword evidence="4 12" id="KW-0812">Transmembrane</keyword>
<dbReference type="InterPro" id="IPR001138">
    <property type="entry name" value="Zn2Cys6_DnaBD"/>
</dbReference>
<dbReference type="InterPro" id="IPR050360">
    <property type="entry name" value="MFS_Sugar_Transporters"/>
</dbReference>
<dbReference type="PANTHER" id="PTHR48022:SF28">
    <property type="entry name" value="MAJOR FACILITATOR SUPERFAMILY (MFS) PROFILE DOMAIN-CONTAINING PROTEIN-RELATED"/>
    <property type="match status" value="1"/>
</dbReference>
<organism evidence="15 16">
    <name type="scientific">Penicillium brasilianum</name>
    <dbReference type="NCBI Taxonomy" id="104259"/>
    <lineage>
        <taxon>Eukaryota</taxon>
        <taxon>Fungi</taxon>
        <taxon>Dikarya</taxon>
        <taxon>Ascomycota</taxon>
        <taxon>Pezizomycotina</taxon>
        <taxon>Eurotiomycetes</taxon>
        <taxon>Eurotiomycetidae</taxon>
        <taxon>Eurotiales</taxon>
        <taxon>Aspergillaceae</taxon>
        <taxon>Penicillium</taxon>
    </lineage>
</organism>
<keyword evidence="9" id="KW-0804">Transcription</keyword>
<keyword evidence="10" id="KW-0539">Nucleus</keyword>
<protein>
    <recommendedName>
        <fullName evidence="17">Sugar transporter</fullName>
    </recommendedName>
</protein>
<feature type="region of interest" description="Disordered" evidence="11">
    <location>
        <begin position="589"/>
        <end position="631"/>
    </location>
</feature>
<feature type="transmembrane region" description="Helical" evidence="12">
    <location>
        <begin position="178"/>
        <end position="200"/>
    </location>
</feature>
<dbReference type="PRINTS" id="PR00171">
    <property type="entry name" value="SUGRTRNSPORT"/>
</dbReference>
<feature type="region of interest" description="Disordered" evidence="11">
    <location>
        <begin position="665"/>
        <end position="726"/>
    </location>
</feature>
<dbReference type="CDD" id="cd17356">
    <property type="entry name" value="MFS_HXT"/>
    <property type="match status" value="1"/>
</dbReference>
<dbReference type="GO" id="GO:0005351">
    <property type="term" value="F:carbohydrate:proton symporter activity"/>
    <property type="evidence" value="ECO:0007669"/>
    <property type="project" value="TreeGrafter"/>
</dbReference>
<dbReference type="Gene3D" id="4.10.240.10">
    <property type="entry name" value="Zn(2)-C6 fungal-type DNA-binding domain"/>
    <property type="match status" value="1"/>
</dbReference>
<dbReference type="AlphaFoldDB" id="A0A1S9RGT4"/>
<dbReference type="InterPro" id="IPR036864">
    <property type="entry name" value="Zn2-C6_fun-type_DNA-bd_sf"/>
</dbReference>
<dbReference type="GO" id="GO:0008270">
    <property type="term" value="F:zinc ion binding"/>
    <property type="evidence" value="ECO:0007669"/>
    <property type="project" value="InterPro"/>
</dbReference>
<feature type="domain" description="Major facilitator superfamily (MFS) profile" evidence="14">
    <location>
        <begin position="13"/>
        <end position="460"/>
    </location>
</feature>
<dbReference type="Gene3D" id="1.20.1250.20">
    <property type="entry name" value="MFS general substrate transporter like domains"/>
    <property type="match status" value="1"/>
</dbReference>
<dbReference type="InterPro" id="IPR021858">
    <property type="entry name" value="Fun_TF"/>
</dbReference>
<dbReference type="InterPro" id="IPR036259">
    <property type="entry name" value="MFS_trans_sf"/>
</dbReference>
<evidence type="ECO:0000313" key="15">
    <source>
        <dbReference type="EMBL" id="OOQ84645.1"/>
    </source>
</evidence>
<evidence type="ECO:0000256" key="1">
    <source>
        <dbReference type="ARBA" id="ARBA00004141"/>
    </source>
</evidence>
<keyword evidence="6" id="KW-0805">Transcription regulation</keyword>
<feature type="domain" description="Zn(2)-C6 fungal-type" evidence="13">
    <location>
        <begin position="544"/>
        <end position="574"/>
    </location>
</feature>
<dbReference type="Pfam" id="PF00083">
    <property type="entry name" value="Sugar_tr"/>
    <property type="match status" value="1"/>
</dbReference>
<keyword evidence="7" id="KW-0238">DNA-binding</keyword>
<evidence type="ECO:0000256" key="3">
    <source>
        <dbReference type="ARBA" id="ARBA00022448"/>
    </source>
</evidence>
<dbReference type="InterPro" id="IPR020846">
    <property type="entry name" value="MFS_dom"/>
</dbReference>
<dbReference type="EMBL" id="LJBN01000177">
    <property type="protein sequence ID" value="OOQ84645.1"/>
    <property type="molecule type" value="Genomic_DNA"/>
</dbReference>
<dbReference type="PROSITE" id="PS00463">
    <property type="entry name" value="ZN2_CY6_FUNGAL_1"/>
    <property type="match status" value="1"/>
</dbReference>
<dbReference type="GO" id="GO:0016020">
    <property type="term" value="C:membrane"/>
    <property type="evidence" value="ECO:0007669"/>
    <property type="project" value="UniProtKB-SubCell"/>
</dbReference>
<dbReference type="GO" id="GO:0003677">
    <property type="term" value="F:DNA binding"/>
    <property type="evidence" value="ECO:0007669"/>
    <property type="project" value="UniProtKB-KW"/>
</dbReference>
<feature type="compositionally biased region" description="Polar residues" evidence="11">
    <location>
        <begin position="682"/>
        <end position="701"/>
    </location>
</feature>
<dbReference type="GO" id="GO:0000981">
    <property type="term" value="F:DNA-binding transcription factor activity, RNA polymerase II-specific"/>
    <property type="evidence" value="ECO:0007669"/>
    <property type="project" value="InterPro"/>
</dbReference>
<evidence type="ECO:0000256" key="2">
    <source>
        <dbReference type="ARBA" id="ARBA00010992"/>
    </source>
</evidence>
<feature type="transmembrane region" description="Helical" evidence="12">
    <location>
        <begin position="368"/>
        <end position="395"/>
    </location>
</feature>